<dbReference type="EMBL" id="KQ964245">
    <property type="protein sequence ID" value="KXJ97570.1"/>
    <property type="molecule type" value="Genomic_DNA"/>
</dbReference>
<feature type="compositionally biased region" description="Low complexity" evidence="1">
    <location>
        <begin position="92"/>
        <end position="102"/>
    </location>
</feature>
<dbReference type="AlphaFoldDB" id="A0A136JK99"/>
<dbReference type="InParanoid" id="A0A136JK99"/>
<keyword evidence="3" id="KW-1185">Reference proteome</keyword>
<dbReference type="Proteomes" id="UP000070501">
    <property type="component" value="Unassembled WGS sequence"/>
</dbReference>
<feature type="non-terminal residue" evidence="2">
    <location>
        <position position="173"/>
    </location>
</feature>
<feature type="compositionally biased region" description="Pro residues" evidence="1">
    <location>
        <begin position="80"/>
        <end position="89"/>
    </location>
</feature>
<evidence type="ECO:0000256" key="1">
    <source>
        <dbReference type="SAM" id="MobiDB-lite"/>
    </source>
</evidence>
<sequence length="173" mass="17987">MTATSALKLRISSPLEAGISILDPQHSLPANLTDALEYTSKRLARKALHITLVVVRRDYQLPATYATTATSGAAQQYSVPPTPTSPPPSAGSMVSPSLSLRSPSSVAAGFRSLVRKGTHASLASLYSTSSAAGDGPASAVSSPMFQHDSSSSNLPSPRHRFWPPTPGASMPCT</sequence>
<feature type="compositionally biased region" description="Polar residues" evidence="1">
    <location>
        <begin position="139"/>
        <end position="155"/>
    </location>
</feature>
<organism evidence="2 3">
    <name type="scientific">Microdochium bolleyi</name>
    <dbReference type="NCBI Taxonomy" id="196109"/>
    <lineage>
        <taxon>Eukaryota</taxon>
        <taxon>Fungi</taxon>
        <taxon>Dikarya</taxon>
        <taxon>Ascomycota</taxon>
        <taxon>Pezizomycotina</taxon>
        <taxon>Sordariomycetes</taxon>
        <taxon>Xylariomycetidae</taxon>
        <taxon>Xylariales</taxon>
        <taxon>Microdochiaceae</taxon>
        <taxon>Microdochium</taxon>
    </lineage>
</organism>
<reference evidence="3" key="1">
    <citation type="submission" date="2016-02" db="EMBL/GenBank/DDBJ databases">
        <title>Draft genome sequence of Microdochium bolleyi, a fungal endophyte of beachgrass.</title>
        <authorList>
            <consortium name="DOE Joint Genome Institute"/>
            <person name="David A.S."/>
            <person name="May G."/>
            <person name="Haridas S."/>
            <person name="Lim J."/>
            <person name="Wang M."/>
            <person name="Labutti K."/>
            <person name="Lipzen A."/>
            <person name="Barry K."/>
            <person name="Grigoriev I.V."/>
        </authorList>
    </citation>
    <scope>NUCLEOTIDE SEQUENCE [LARGE SCALE GENOMIC DNA]</scope>
    <source>
        <strain evidence="3">J235TASD1</strain>
    </source>
</reference>
<accession>A0A136JK99</accession>
<feature type="region of interest" description="Disordered" evidence="1">
    <location>
        <begin position="71"/>
        <end position="102"/>
    </location>
</feature>
<dbReference type="OrthoDB" id="5350192at2759"/>
<gene>
    <name evidence="2" type="ORF">Micbo1qcDRAFT_156497</name>
</gene>
<protein>
    <submittedName>
        <fullName evidence="2">Uncharacterized protein</fullName>
    </submittedName>
</protein>
<name>A0A136JK99_9PEZI</name>
<evidence type="ECO:0000313" key="2">
    <source>
        <dbReference type="EMBL" id="KXJ97570.1"/>
    </source>
</evidence>
<dbReference type="STRING" id="196109.A0A136JK99"/>
<feature type="region of interest" description="Disordered" evidence="1">
    <location>
        <begin position="128"/>
        <end position="173"/>
    </location>
</feature>
<proteinExistence type="predicted"/>
<evidence type="ECO:0000313" key="3">
    <source>
        <dbReference type="Proteomes" id="UP000070501"/>
    </source>
</evidence>